<comment type="catalytic activity">
    <reaction evidence="8">
        <text>3-phosphoshikimate + phosphoenolpyruvate = 5-O-(1-carboxyvinyl)-3-phosphoshikimate + phosphate</text>
        <dbReference type="Rhea" id="RHEA:21256"/>
        <dbReference type="ChEBI" id="CHEBI:43474"/>
        <dbReference type="ChEBI" id="CHEBI:57701"/>
        <dbReference type="ChEBI" id="CHEBI:58702"/>
        <dbReference type="ChEBI" id="CHEBI:145989"/>
        <dbReference type="EC" id="2.5.1.19"/>
    </reaction>
    <physiologicalReaction direction="left-to-right" evidence="8">
        <dbReference type="Rhea" id="RHEA:21257"/>
    </physiologicalReaction>
</comment>
<feature type="binding site" evidence="9">
    <location>
        <position position="90"/>
    </location>
    <ligand>
        <name>phosphoenolpyruvate</name>
        <dbReference type="ChEBI" id="CHEBI:58702"/>
    </ligand>
</feature>
<dbReference type="GO" id="GO:0003866">
    <property type="term" value="F:3-phosphoshikimate 1-carboxyvinyltransferase activity"/>
    <property type="evidence" value="ECO:0007669"/>
    <property type="project" value="UniProtKB-UniRule"/>
</dbReference>
<dbReference type="InterPro" id="IPR001986">
    <property type="entry name" value="Enolpyruvate_Tfrase_dom"/>
</dbReference>
<dbReference type="PANTHER" id="PTHR21090:SF5">
    <property type="entry name" value="PENTAFUNCTIONAL AROM POLYPEPTIDE"/>
    <property type="match status" value="1"/>
</dbReference>
<comment type="subcellular location">
    <subcellularLocation>
        <location evidence="9">Cytoplasm</location>
    </subcellularLocation>
</comment>
<dbReference type="InterPro" id="IPR036968">
    <property type="entry name" value="Enolpyruvate_Tfrase_sf"/>
</dbReference>
<comment type="function">
    <text evidence="1 9">Catalyzes the transfer of the enolpyruvyl moiety of phosphoenolpyruvate (PEP) to the 5-hydroxyl of shikimate-3-phosphate (S3P) to produce enolpyruvyl shikimate-3-phosphate and inorganic phosphate.</text>
</comment>
<feature type="binding site" evidence="9">
    <location>
        <position position="17"/>
    </location>
    <ligand>
        <name>3-phosphoshikimate</name>
        <dbReference type="ChEBI" id="CHEBI:145989"/>
    </ligand>
</feature>
<comment type="pathway">
    <text evidence="2 9">Metabolic intermediate biosynthesis; chorismate biosynthesis; chorismate from D-erythrose 4-phosphate and phosphoenolpyruvate: step 6/7.</text>
</comment>
<evidence type="ECO:0000256" key="4">
    <source>
        <dbReference type="ARBA" id="ARBA00022490"/>
    </source>
</evidence>
<feature type="binding site" evidence="9">
    <location>
        <position position="165"/>
    </location>
    <ligand>
        <name>3-phosphoshikimate</name>
        <dbReference type="ChEBI" id="CHEBI:145989"/>
    </ligand>
</feature>
<evidence type="ECO:0000256" key="9">
    <source>
        <dbReference type="HAMAP-Rule" id="MF_00210"/>
    </source>
</evidence>
<dbReference type="InterPro" id="IPR013792">
    <property type="entry name" value="RNA3'P_cycl/enolpyr_Trfase_a/b"/>
</dbReference>
<keyword evidence="4 9" id="KW-0963">Cytoplasm</keyword>
<accession>A0A7X5KLZ0</accession>
<evidence type="ECO:0000256" key="7">
    <source>
        <dbReference type="ARBA" id="ARBA00023141"/>
    </source>
</evidence>
<feature type="binding site" evidence="9">
    <location>
        <position position="342"/>
    </location>
    <ligand>
        <name>phosphoenolpyruvate</name>
        <dbReference type="ChEBI" id="CHEBI:58702"/>
    </ligand>
</feature>
<comment type="caution">
    <text evidence="11">The sequence shown here is derived from an EMBL/GenBank/DDBJ whole genome shotgun (WGS) entry which is preliminary data.</text>
</comment>
<feature type="binding site" evidence="9">
    <location>
        <position position="384"/>
    </location>
    <ligand>
        <name>phosphoenolpyruvate</name>
        <dbReference type="ChEBI" id="CHEBI:58702"/>
    </ligand>
</feature>
<proteinExistence type="inferred from homology"/>
<keyword evidence="7 9" id="KW-0057">Aromatic amino acid biosynthesis</keyword>
<feature type="binding site" evidence="9">
    <location>
        <position position="17"/>
    </location>
    <ligand>
        <name>phosphoenolpyruvate</name>
        <dbReference type="ChEBI" id="CHEBI:58702"/>
    </ligand>
</feature>
<feature type="active site" description="Proton acceptor" evidence="9">
    <location>
        <position position="311"/>
    </location>
</feature>
<dbReference type="AlphaFoldDB" id="A0A7X5KLZ0"/>
<feature type="binding site" evidence="9">
    <location>
        <position position="165"/>
    </location>
    <ligand>
        <name>phosphoenolpyruvate</name>
        <dbReference type="ChEBI" id="CHEBI:58702"/>
    </ligand>
</feature>
<dbReference type="EC" id="2.5.1.19" evidence="9"/>
<dbReference type="Pfam" id="PF00275">
    <property type="entry name" value="EPSP_synthase"/>
    <property type="match status" value="1"/>
</dbReference>
<keyword evidence="5 9" id="KW-0028">Amino-acid biosynthesis</keyword>
<dbReference type="Gene3D" id="3.65.10.10">
    <property type="entry name" value="Enolpyruvate transferase domain"/>
    <property type="match status" value="2"/>
</dbReference>
<feature type="domain" description="Enolpyruvate transferase" evidence="10">
    <location>
        <begin position="3"/>
        <end position="419"/>
    </location>
</feature>
<evidence type="ECO:0000256" key="1">
    <source>
        <dbReference type="ARBA" id="ARBA00002174"/>
    </source>
</evidence>
<feature type="binding site" evidence="9">
    <location>
        <position position="338"/>
    </location>
    <ligand>
        <name>3-phosphoshikimate</name>
        <dbReference type="ChEBI" id="CHEBI:145989"/>
    </ligand>
</feature>
<dbReference type="PROSITE" id="PS00104">
    <property type="entry name" value="EPSP_SYNTHASE_1"/>
    <property type="match status" value="1"/>
</dbReference>
<dbReference type="PROSITE" id="PS00885">
    <property type="entry name" value="EPSP_SYNTHASE_2"/>
    <property type="match status" value="1"/>
</dbReference>
<reference evidence="11 12" key="1">
    <citation type="submission" date="2020-01" db="EMBL/GenBank/DDBJ databases">
        <title>Anaeroalcalibacter tamaniensis gen. nov., sp. nov., moderately halophilic strictly anaerobic fermenter bacterium from mud volcano of Taman peninsula.</title>
        <authorList>
            <person name="Frolova A."/>
            <person name="Merkel A.Y."/>
            <person name="Slobodkin A.I."/>
        </authorList>
    </citation>
    <scope>NUCLEOTIDE SEQUENCE [LARGE SCALE GENOMIC DNA]</scope>
    <source>
        <strain evidence="11 12">F-3ap</strain>
    </source>
</reference>
<evidence type="ECO:0000313" key="11">
    <source>
        <dbReference type="EMBL" id="NDL66183.1"/>
    </source>
</evidence>
<feature type="binding site" evidence="9">
    <location>
        <position position="163"/>
    </location>
    <ligand>
        <name>3-phosphoshikimate</name>
        <dbReference type="ChEBI" id="CHEBI:145989"/>
    </ligand>
</feature>
<dbReference type="HAMAP" id="MF_00210">
    <property type="entry name" value="EPSP_synth"/>
    <property type="match status" value="1"/>
</dbReference>
<comment type="similarity">
    <text evidence="3 9">Belongs to the EPSP synthase family.</text>
</comment>
<feature type="binding site" evidence="9">
    <location>
        <position position="22"/>
    </location>
    <ligand>
        <name>3-phosphoshikimate</name>
        <dbReference type="ChEBI" id="CHEBI:145989"/>
    </ligand>
</feature>
<comment type="caution">
    <text evidence="9">Lacks conserved residue(s) required for the propagation of feature annotation.</text>
</comment>
<gene>
    <name evidence="9 11" type="primary">aroA</name>
    <name evidence="11" type="ORF">GXN74_00290</name>
</gene>
<dbReference type="GO" id="GO:0009073">
    <property type="term" value="P:aromatic amino acid family biosynthetic process"/>
    <property type="evidence" value="ECO:0007669"/>
    <property type="project" value="UniProtKB-KW"/>
</dbReference>
<feature type="binding site" evidence="9">
    <location>
        <position position="18"/>
    </location>
    <ligand>
        <name>3-phosphoshikimate</name>
        <dbReference type="ChEBI" id="CHEBI:145989"/>
    </ligand>
</feature>
<evidence type="ECO:0000256" key="6">
    <source>
        <dbReference type="ARBA" id="ARBA00022679"/>
    </source>
</evidence>
<dbReference type="InterPro" id="IPR006264">
    <property type="entry name" value="EPSP_synthase"/>
</dbReference>
<organism evidence="11 12">
    <name type="scientific">Anaerotalea alkaliphila</name>
    <dbReference type="NCBI Taxonomy" id="2662126"/>
    <lineage>
        <taxon>Bacteria</taxon>
        <taxon>Bacillati</taxon>
        <taxon>Bacillota</taxon>
        <taxon>Clostridia</taxon>
        <taxon>Eubacteriales</taxon>
        <taxon>Anaerotalea</taxon>
    </lineage>
</organism>
<evidence type="ECO:0000313" key="12">
    <source>
        <dbReference type="Proteomes" id="UP000461585"/>
    </source>
</evidence>
<dbReference type="InterPro" id="IPR023193">
    <property type="entry name" value="EPSP_synthase_CS"/>
</dbReference>
<keyword evidence="6 9" id="KW-0808">Transferase</keyword>
<dbReference type="NCBIfam" id="TIGR01356">
    <property type="entry name" value="aroA"/>
    <property type="match status" value="1"/>
</dbReference>
<dbReference type="GO" id="GO:0008652">
    <property type="term" value="P:amino acid biosynthetic process"/>
    <property type="evidence" value="ECO:0007669"/>
    <property type="project" value="UniProtKB-KW"/>
</dbReference>
<feature type="binding site" evidence="9">
    <location>
        <position position="118"/>
    </location>
    <ligand>
        <name>phosphoenolpyruvate</name>
        <dbReference type="ChEBI" id="CHEBI:58702"/>
    </ligand>
</feature>
<name>A0A7X5KLZ0_9FIRM</name>
<evidence type="ECO:0000256" key="3">
    <source>
        <dbReference type="ARBA" id="ARBA00009948"/>
    </source>
</evidence>
<dbReference type="EMBL" id="JAAEEH010000001">
    <property type="protein sequence ID" value="NDL66183.1"/>
    <property type="molecule type" value="Genomic_DNA"/>
</dbReference>
<dbReference type="CDD" id="cd01556">
    <property type="entry name" value="EPSP_synthase"/>
    <property type="match status" value="1"/>
</dbReference>
<dbReference type="PANTHER" id="PTHR21090">
    <property type="entry name" value="AROM/DEHYDROQUINATE SYNTHASE"/>
    <property type="match status" value="1"/>
</dbReference>
<protein>
    <recommendedName>
        <fullName evidence="9">3-phosphoshikimate 1-carboxyvinyltransferase</fullName>
        <ecNumber evidence="9">2.5.1.19</ecNumber>
    </recommendedName>
    <alternativeName>
        <fullName evidence="9">5-enolpyruvylshikimate-3-phosphate synthase</fullName>
        <shortName evidence="9">EPSP synthase</shortName>
        <shortName evidence="9">EPSPS</shortName>
    </alternativeName>
</protein>
<dbReference type="UniPathway" id="UPA00053">
    <property type="reaction ID" value="UER00089"/>
</dbReference>
<comment type="subunit">
    <text evidence="9">Monomer.</text>
</comment>
<sequence>MNPIRSIRGILAVPGDKSISHRSVMFGSLANGKTRIRGFLNGADCLSTISCFHAMGIPVEFSSPTELTVFGKGLGGLQAPGKMLDVGNSGTTMRLLSGILAGQSFPSTMTGDASIRKRPMGRVIEPLTRMGANIRSLSGDNLAPLAIEPGVLHGITYHSPVASAQVKSSILLAGLYAQGATTVVEPYVSRNHTEILLRQFGASIAREGAAATLVPGSPLEGIAIEVPADISSAAFFLVAALIVPQGDVVLKNVGINPTRDGIIHVLKRMNGDIELLDVRETNGEAVADIRVRSSRLTGTVVEKGEIPRLIDEIPAIAVAAAFAEGTTTIRDAAELKVKESNRIDAMVAELGKMGADLYGTEDGMVIHGGAPLRGASVESHHDHRIAMSLAVAGLRADGPTTIANSGCISISYPGFFDDLERLARP</sequence>
<dbReference type="SUPFAM" id="SSF55205">
    <property type="entry name" value="EPT/RTPC-like"/>
    <property type="match status" value="1"/>
</dbReference>
<keyword evidence="12" id="KW-1185">Reference proteome</keyword>
<dbReference type="GO" id="GO:0005737">
    <property type="term" value="C:cytoplasm"/>
    <property type="evidence" value="ECO:0007669"/>
    <property type="project" value="UniProtKB-SubCell"/>
</dbReference>
<dbReference type="FunFam" id="3.65.10.10:FF:000005">
    <property type="entry name" value="3-phosphoshikimate 1-carboxyvinyltransferase"/>
    <property type="match status" value="1"/>
</dbReference>
<dbReference type="GO" id="GO:0009423">
    <property type="term" value="P:chorismate biosynthetic process"/>
    <property type="evidence" value="ECO:0007669"/>
    <property type="project" value="UniProtKB-UniRule"/>
</dbReference>
<dbReference type="FunFam" id="3.65.10.10:FF:000006">
    <property type="entry name" value="3-phosphoshikimate 1-carboxyvinyltransferase"/>
    <property type="match status" value="1"/>
</dbReference>
<evidence type="ECO:0000259" key="10">
    <source>
        <dbReference type="Pfam" id="PF00275"/>
    </source>
</evidence>
<evidence type="ECO:0000256" key="5">
    <source>
        <dbReference type="ARBA" id="ARBA00022605"/>
    </source>
</evidence>
<feature type="binding site" evidence="9">
    <location>
        <position position="311"/>
    </location>
    <ligand>
        <name>3-phosphoshikimate</name>
        <dbReference type="ChEBI" id="CHEBI:145989"/>
    </ligand>
</feature>
<evidence type="ECO:0000256" key="2">
    <source>
        <dbReference type="ARBA" id="ARBA00004811"/>
    </source>
</evidence>
<dbReference type="PIRSF" id="PIRSF000505">
    <property type="entry name" value="EPSPS"/>
    <property type="match status" value="1"/>
</dbReference>
<dbReference type="Proteomes" id="UP000461585">
    <property type="component" value="Unassembled WGS sequence"/>
</dbReference>
<evidence type="ECO:0000256" key="8">
    <source>
        <dbReference type="ARBA" id="ARBA00044633"/>
    </source>
</evidence>